<keyword evidence="4" id="KW-1133">Transmembrane helix</keyword>
<dbReference type="GO" id="GO:0030170">
    <property type="term" value="F:pyridoxal phosphate binding"/>
    <property type="evidence" value="ECO:0007669"/>
    <property type="project" value="UniProtKB-UniRule"/>
</dbReference>
<keyword evidence="1 2" id="KW-0663">Pyridoxal phosphate</keyword>
<dbReference type="InterPro" id="IPR011078">
    <property type="entry name" value="PyrdxlP_homeostasis"/>
</dbReference>
<dbReference type="PANTHER" id="PTHR10146">
    <property type="entry name" value="PROLINE SYNTHETASE CO-TRANSCRIBED BACTERIAL HOMOLOG PROTEIN"/>
    <property type="match status" value="1"/>
</dbReference>
<feature type="transmembrane region" description="Helical" evidence="4">
    <location>
        <begin position="245"/>
        <end position="265"/>
    </location>
</feature>
<dbReference type="PANTHER" id="PTHR10146:SF14">
    <property type="entry name" value="PYRIDOXAL PHOSPHATE HOMEOSTASIS PROTEIN"/>
    <property type="match status" value="1"/>
</dbReference>
<name>A0A2X1Q536_KLEPN</name>
<dbReference type="NCBIfam" id="TIGR00044">
    <property type="entry name" value="YggS family pyridoxal phosphate-dependent enzyme"/>
    <property type="match status" value="1"/>
</dbReference>
<proteinExistence type="inferred from homology"/>
<protein>
    <recommendedName>
        <fullName evidence="2">Pyridoxal phosphate homeostasis protein</fullName>
        <shortName evidence="2">PLP homeostasis protein</shortName>
    </recommendedName>
</protein>
<evidence type="ECO:0000256" key="1">
    <source>
        <dbReference type="ARBA" id="ARBA00022898"/>
    </source>
</evidence>
<dbReference type="EMBL" id="UASN01000001">
    <property type="protein sequence ID" value="SPX51532.1"/>
    <property type="molecule type" value="Genomic_DNA"/>
</dbReference>
<comment type="similarity">
    <text evidence="2 3">Belongs to the pyridoxal phosphate-binding protein YggS/PROSC family.</text>
</comment>
<dbReference type="Gene3D" id="3.20.20.10">
    <property type="entry name" value="Alanine racemase"/>
    <property type="match status" value="1"/>
</dbReference>
<comment type="subunit">
    <text evidence="2">Monomer.</text>
</comment>
<gene>
    <name evidence="6" type="primary">yggS</name>
    <name evidence="6" type="ORF">NCTC9601_00098</name>
</gene>
<evidence type="ECO:0000259" key="5">
    <source>
        <dbReference type="Pfam" id="PF01168"/>
    </source>
</evidence>
<dbReference type="FunFam" id="3.20.20.10:FF:000004">
    <property type="entry name" value="Pyridoxal phosphate homeostasis protein"/>
    <property type="match status" value="1"/>
</dbReference>
<comment type="function">
    <text evidence="2">Pyridoxal 5'-phosphate (PLP)-binding protein, which is involved in PLP homeostasis.</text>
</comment>
<dbReference type="PROSITE" id="PS01211">
    <property type="entry name" value="UPF0001"/>
    <property type="match status" value="1"/>
</dbReference>
<evidence type="ECO:0000256" key="4">
    <source>
        <dbReference type="SAM" id="Phobius"/>
    </source>
</evidence>
<dbReference type="HAMAP" id="MF_02087">
    <property type="entry name" value="PLP_homeostasis"/>
    <property type="match status" value="1"/>
</dbReference>
<accession>A0A2X1Q536</accession>
<feature type="domain" description="Alanine racemase N-terminal" evidence="5">
    <location>
        <begin position="8"/>
        <end position="194"/>
    </location>
</feature>
<organism evidence="6 7">
    <name type="scientific">Klebsiella pneumoniae</name>
    <dbReference type="NCBI Taxonomy" id="573"/>
    <lineage>
        <taxon>Bacteria</taxon>
        <taxon>Pseudomonadati</taxon>
        <taxon>Pseudomonadota</taxon>
        <taxon>Gammaproteobacteria</taxon>
        <taxon>Enterobacterales</taxon>
        <taxon>Enterobacteriaceae</taxon>
        <taxon>Klebsiella/Raoultella group</taxon>
        <taxon>Klebsiella</taxon>
        <taxon>Klebsiella pneumoniae complex</taxon>
    </lineage>
</organism>
<dbReference type="AlphaFoldDB" id="A0A2X1Q536"/>
<evidence type="ECO:0000313" key="7">
    <source>
        <dbReference type="Proteomes" id="UP000251123"/>
    </source>
</evidence>
<evidence type="ECO:0000313" key="6">
    <source>
        <dbReference type="EMBL" id="SPX51532.1"/>
    </source>
</evidence>
<dbReference type="InterPro" id="IPR001608">
    <property type="entry name" value="Ala_racemase_N"/>
</dbReference>
<dbReference type="SUPFAM" id="SSF51419">
    <property type="entry name" value="PLP-binding barrel"/>
    <property type="match status" value="1"/>
</dbReference>
<dbReference type="Proteomes" id="UP000251123">
    <property type="component" value="Unassembled WGS sequence"/>
</dbReference>
<evidence type="ECO:0000256" key="3">
    <source>
        <dbReference type="RuleBase" id="RU004514"/>
    </source>
</evidence>
<sequence>MNDIAHNLAQVRDKISGAAARCGRAPEEVTLLAVSKTKPASAIEEAIAAGQRAFGENYVQEGVEKINHFQQAGVSGLQWHFIGPLQSNKSRLVAEHFDWCHTVDRLKIATRLNEQRPAHLPPLKVLIQINISDEQSKSGIPLEALDGLAAEIAELPHLELRGLMAIPAPESEYVRQFAVARQMAVAFARFKNAVPHGRYVVSGNVGRYGSRNRGGKHDGAHRYCHFWCARLQQIIRNLRNAMKTLTFLLSTVIELYTMVVLLRVWMQWARWRLLQPVFAVCGESHAADCRTAAPDYPGNGAD</sequence>
<evidence type="ECO:0000256" key="2">
    <source>
        <dbReference type="HAMAP-Rule" id="MF_02087"/>
    </source>
</evidence>
<dbReference type="InterPro" id="IPR029066">
    <property type="entry name" value="PLP-binding_barrel"/>
</dbReference>
<keyword evidence="4" id="KW-0812">Transmembrane</keyword>
<feature type="modified residue" description="N6-(pyridoxal phosphate)lysine" evidence="2">
    <location>
        <position position="36"/>
    </location>
</feature>
<reference evidence="6 7" key="1">
    <citation type="submission" date="2018-06" db="EMBL/GenBank/DDBJ databases">
        <authorList>
            <consortium name="Pathogen Informatics"/>
            <person name="Doyle S."/>
        </authorList>
    </citation>
    <scope>NUCLEOTIDE SEQUENCE [LARGE SCALE GENOMIC DNA]</scope>
    <source>
        <strain evidence="6 7">NCTC9601</strain>
    </source>
</reference>
<dbReference type="Pfam" id="PF01168">
    <property type="entry name" value="Ala_racemase_N"/>
    <property type="match status" value="1"/>
</dbReference>
<keyword evidence="4" id="KW-0472">Membrane</keyword>